<dbReference type="Pfam" id="PF02826">
    <property type="entry name" value="2-Hacid_dh_C"/>
    <property type="match status" value="1"/>
</dbReference>
<dbReference type="GO" id="GO:0051287">
    <property type="term" value="F:NAD binding"/>
    <property type="evidence" value="ECO:0007669"/>
    <property type="project" value="InterPro"/>
</dbReference>
<protein>
    <submittedName>
        <fullName evidence="7">D-isomer specific 2-hydroxyacid dehydrogenase, catalytic domain-containing protein</fullName>
    </submittedName>
</protein>
<evidence type="ECO:0000259" key="5">
    <source>
        <dbReference type="Pfam" id="PF00389"/>
    </source>
</evidence>
<dbReference type="PANTHER" id="PTHR10996">
    <property type="entry name" value="2-HYDROXYACID DEHYDROGENASE-RELATED"/>
    <property type="match status" value="1"/>
</dbReference>
<gene>
    <name evidence="7" type="ORF">CTI12_AA349930</name>
</gene>
<dbReference type="GO" id="GO:0005829">
    <property type="term" value="C:cytosol"/>
    <property type="evidence" value="ECO:0007669"/>
    <property type="project" value="TreeGrafter"/>
</dbReference>
<dbReference type="InterPro" id="IPR036291">
    <property type="entry name" value="NAD(P)-bd_dom_sf"/>
</dbReference>
<accession>A0A2U1MQS7</accession>
<dbReference type="SUPFAM" id="SSF52283">
    <property type="entry name" value="Formate/glycerate dehydrogenase catalytic domain-like"/>
    <property type="match status" value="1"/>
</dbReference>
<sequence>MAKQESSQKKKIADDLPTVLVLGPHSVVEAYEKQFSEKFHFLKPWESSIPLHQFLSTHAGSVQAGFFSAVRRITSDILNNLPELRFIMTTSVGLDHIDLHECKRRGIKVANVGTIFSEDVADMAVGLLIDVLRRVSAANRFVKDGLWHQQGDYPLGHKLGGKRVGIVGMGRIGLDVAKRLNAFGCIISYTSRNKKPHVTFPFFPDIQELAANCEILVICCALTDQTHHMINKRVMLALGNGGIIVNLARGAIINEKELVDCLLKGEIAGAGLDVFENEPDVPEEFFQLDNVVMTPHHAVMTEESLRDLYELVVRNLDAFFSNKPLMFEVV</sequence>
<dbReference type="InterPro" id="IPR006139">
    <property type="entry name" value="D-isomer_2_OHA_DH_cat_dom"/>
</dbReference>
<keyword evidence="1" id="KW-0521">NADP</keyword>
<dbReference type="InterPro" id="IPR029752">
    <property type="entry name" value="D-isomer_DH_CS1"/>
</dbReference>
<dbReference type="GO" id="GO:0016618">
    <property type="term" value="F:hydroxypyruvate reductase [NAD(P)H] activity"/>
    <property type="evidence" value="ECO:0007669"/>
    <property type="project" value="TreeGrafter"/>
</dbReference>
<evidence type="ECO:0000256" key="1">
    <source>
        <dbReference type="ARBA" id="ARBA00022857"/>
    </source>
</evidence>
<dbReference type="STRING" id="35608.A0A2U1MQS7"/>
<dbReference type="OrthoDB" id="298012at2759"/>
<keyword evidence="3" id="KW-0520">NAD</keyword>
<keyword evidence="8" id="KW-1185">Reference proteome</keyword>
<dbReference type="EMBL" id="PKPP01004602">
    <property type="protein sequence ID" value="PWA63603.1"/>
    <property type="molecule type" value="Genomic_DNA"/>
</dbReference>
<dbReference type="Pfam" id="PF00389">
    <property type="entry name" value="2-Hacid_dh"/>
    <property type="match status" value="1"/>
</dbReference>
<reference evidence="7 8" key="1">
    <citation type="journal article" date="2018" name="Mol. Plant">
        <title>The genome of Artemisia annua provides insight into the evolution of Asteraceae family and artemisinin biosynthesis.</title>
        <authorList>
            <person name="Shen Q."/>
            <person name="Zhang L."/>
            <person name="Liao Z."/>
            <person name="Wang S."/>
            <person name="Yan T."/>
            <person name="Shi P."/>
            <person name="Liu M."/>
            <person name="Fu X."/>
            <person name="Pan Q."/>
            <person name="Wang Y."/>
            <person name="Lv Z."/>
            <person name="Lu X."/>
            <person name="Zhang F."/>
            <person name="Jiang W."/>
            <person name="Ma Y."/>
            <person name="Chen M."/>
            <person name="Hao X."/>
            <person name="Li L."/>
            <person name="Tang Y."/>
            <person name="Lv G."/>
            <person name="Zhou Y."/>
            <person name="Sun X."/>
            <person name="Brodelius P.E."/>
            <person name="Rose J.K.C."/>
            <person name="Tang K."/>
        </authorList>
    </citation>
    <scope>NUCLEOTIDE SEQUENCE [LARGE SCALE GENOMIC DNA]</scope>
    <source>
        <strain evidence="8">cv. Huhao1</strain>
        <tissue evidence="7">Leaf</tissue>
    </source>
</reference>
<dbReference type="Gene3D" id="3.40.50.720">
    <property type="entry name" value="NAD(P)-binding Rossmann-like Domain"/>
    <property type="match status" value="2"/>
</dbReference>
<comment type="similarity">
    <text evidence="4">Belongs to the D-isomer specific 2-hydroxyacid dehydrogenase family.</text>
</comment>
<evidence type="ECO:0000259" key="6">
    <source>
        <dbReference type="Pfam" id="PF02826"/>
    </source>
</evidence>
<dbReference type="PROSITE" id="PS00065">
    <property type="entry name" value="D_2_HYDROXYACID_DH_1"/>
    <property type="match status" value="1"/>
</dbReference>
<dbReference type="GO" id="GO:0030267">
    <property type="term" value="F:glyoxylate reductase (NADPH) activity"/>
    <property type="evidence" value="ECO:0007669"/>
    <property type="project" value="TreeGrafter"/>
</dbReference>
<dbReference type="CDD" id="cd12156">
    <property type="entry name" value="HPPR"/>
    <property type="match status" value="1"/>
</dbReference>
<name>A0A2U1MQS7_ARTAN</name>
<dbReference type="AlphaFoldDB" id="A0A2U1MQS7"/>
<evidence type="ECO:0000256" key="4">
    <source>
        <dbReference type="RuleBase" id="RU003719"/>
    </source>
</evidence>
<comment type="caution">
    <text evidence="7">The sequence shown here is derived from an EMBL/GenBank/DDBJ whole genome shotgun (WGS) entry which is preliminary data.</text>
</comment>
<dbReference type="FunFam" id="3.40.50.720:FF:000213">
    <property type="entry name" value="Putative 2-hydroxyacid dehydrogenase"/>
    <property type="match status" value="1"/>
</dbReference>
<proteinExistence type="inferred from homology"/>
<dbReference type="InterPro" id="IPR006140">
    <property type="entry name" value="D-isomer_DH_NAD-bd"/>
</dbReference>
<feature type="domain" description="D-isomer specific 2-hydroxyacid dehydrogenase NAD-binding" evidence="6">
    <location>
        <begin position="125"/>
        <end position="298"/>
    </location>
</feature>
<dbReference type="SUPFAM" id="SSF51735">
    <property type="entry name" value="NAD(P)-binding Rossmann-fold domains"/>
    <property type="match status" value="1"/>
</dbReference>
<evidence type="ECO:0000256" key="3">
    <source>
        <dbReference type="ARBA" id="ARBA00023027"/>
    </source>
</evidence>
<dbReference type="Proteomes" id="UP000245207">
    <property type="component" value="Unassembled WGS sequence"/>
</dbReference>
<dbReference type="InterPro" id="IPR050223">
    <property type="entry name" value="D-isomer_2-hydroxyacid_DH"/>
</dbReference>
<evidence type="ECO:0000256" key="2">
    <source>
        <dbReference type="ARBA" id="ARBA00023002"/>
    </source>
</evidence>
<keyword evidence="2 4" id="KW-0560">Oxidoreductase</keyword>
<dbReference type="PANTHER" id="PTHR10996:SF270">
    <property type="entry name" value="GLYOXYLATE_HYDROXYPYRUVATE REDUCTASE HPR3-LIKE"/>
    <property type="match status" value="1"/>
</dbReference>
<organism evidence="7 8">
    <name type="scientific">Artemisia annua</name>
    <name type="common">Sweet wormwood</name>
    <dbReference type="NCBI Taxonomy" id="35608"/>
    <lineage>
        <taxon>Eukaryota</taxon>
        <taxon>Viridiplantae</taxon>
        <taxon>Streptophyta</taxon>
        <taxon>Embryophyta</taxon>
        <taxon>Tracheophyta</taxon>
        <taxon>Spermatophyta</taxon>
        <taxon>Magnoliopsida</taxon>
        <taxon>eudicotyledons</taxon>
        <taxon>Gunneridae</taxon>
        <taxon>Pentapetalae</taxon>
        <taxon>asterids</taxon>
        <taxon>campanulids</taxon>
        <taxon>Asterales</taxon>
        <taxon>Asteraceae</taxon>
        <taxon>Asteroideae</taxon>
        <taxon>Anthemideae</taxon>
        <taxon>Artemisiinae</taxon>
        <taxon>Artemisia</taxon>
    </lineage>
</organism>
<evidence type="ECO:0000313" key="8">
    <source>
        <dbReference type="Proteomes" id="UP000245207"/>
    </source>
</evidence>
<feature type="domain" description="D-isomer specific 2-hydroxyacid dehydrogenase catalytic" evidence="5">
    <location>
        <begin position="62"/>
        <end position="329"/>
    </location>
</feature>
<evidence type="ECO:0000313" key="7">
    <source>
        <dbReference type="EMBL" id="PWA63603.1"/>
    </source>
</evidence>